<gene>
    <name evidence="1" type="ORF">LX76_04005</name>
</gene>
<reference evidence="1 2" key="1">
    <citation type="submission" date="2018-06" db="EMBL/GenBank/DDBJ databases">
        <title>Genomic Encyclopedia of Archaeal and Bacterial Type Strains, Phase II (KMG-II): from individual species to whole genera.</title>
        <authorList>
            <person name="Goeker M."/>
        </authorList>
    </citation>
    <scope>NUCLEOTIDE SEQUENCE [LARGE SCALE GENOMIC DNA]</scope>
    <source>
        <strain evidence="1 2">DSM 18774</strain>
    </source>
</reference>
<evidence type="ECO:0000313" key="2">
    <source>
        <dbReference type="Proteomes" id="UP000249538"/>
    </source>
</evidence>
<comment type="caution">
    <text evidence="1">The sequence shown here is derived from an EMBL/GenBank/DDBJ whole genome shotgun (WGS) entry which is preliminary data.</text>
</comment>
<accession>A0A2W7R4Q1</accession>
<organism evidence="1 2">
    <name type="scientific">Cereibacter changlensis</name>
    <dbReference type="NCBI Taxonomy" id="402884"/>
    <lineage>
        <taxon>Bacteria</taxon>
        <taxon>Pseudomonadati</taxon>
        <taxon>Pseudomonadota</taxon>
        <taxon>Alphaproteobacteria</taxon>
        <taxon>Rhodobacterales</taxon>
        <taxon>Paracoccaceae</taxon>
        <taxon>Cereibacter</taxon>
    </lineage>
</organism>
<dbReference type="AlphaFoldDB" id="A0A2W7R4Q1"/>
<protein>
    <submittedName>
        <fullName evidence="1">Uncharacterized protein</fullName>
    </submittedName>
</protein>
<evidence type="ECO:0000313" key="1">
    <source>
        <dbReference type="EMBL" id="PZX49099.1"/>
    </source>
</evidence>
<sequence>MDAREGLMITQRGHARPCEGIAIVEAPAREEGVFVRLLTGRA</sequence>
<dbReference type="EMBL" id="QKZS01000017">
    <property type="protein sequence ID" value="PZX49099.1"/>
    <property type="molecule type" value="Genomic_DNA"/>
</dbReference>
<proteinExistence type="predicted"/>
<dbReference type="Proteomes" id="UP000249538">
    <property type="component" value="Unassembled WGS sequence"/>
</dbReference>
<name>A0A2W7R4Q1_9RHOB</name>